<evidence type="ECO:0000256" key="5">
    <source>
        <dbReference type="ARBA" id="ARBA00022840"/>
    </source>
</evidence>
<evidence type="ECO:0000259" key="10">
    <source>
        <dbReference type="SMART" id="SM00382"/>
    </source>
</evidence>
<dbReference type="Pfam" id="PF00004">
    <property type="entry name" value="AAA"/>
    <property type="match status" value="2"/>
</dbReference>
<proteinExistence type="inferred from homology"/>
<dbReference type="PANTHER" id="PTHR23077">
    <property type="entry name" value="AAA-FAMILY ATPASE"/>
    <property type="match status" value="1"/>
</dbReference>
<comment type="subcellular location">
    <subcellularLocation>
        <location evidence="1">Membrane</location>
    </subcellularLocation>
</comment>
<dbReference type="SUPFAM" id="SSF54585">
    <property type="entry name" value="Cdc48 domain 2-like"/>
    <property type="match status" value="1"/>
</dbReference>
<comment type="similarity">
    <text evidence="2 9">Belongs to the AAA ATPase family.</text>
</comment>
<evidence type="ECO:0000256" key="9">
    <source>
        <dbReference type="RuleBase" id="RU003651"/>
    </source>
</evidence>
<evidence type="ECO:0000256" key="3">
    <source>
        <dbReference type="ARBA" id="ARBA00022741"/>
    </source>
</evidence>
<dbReference type="Gene3D" id="3.40.50.300">
    <property type="entry name" value="P-loop containing nucleotide triphosphate hydrolases"/>
    <property type="match status" value="2"/>
</dbReference>
<keyword evidence="4" id="KW-0378">Hydrolase</keyword>
<evidence type="ECO:0000256" key="4">
    <source>
        <dbReference type="ARBA" id="ARBA00022801"/>
    </source>
</evidence>
<evidence type="ECO:0000256" key="7">
    <source>
        <dbReference type="ARBA" id="ARBA00032509"/>
    </source>
</evidence>
<dbReference type="SMART" id="SM00382">
    <property type="entry name" value="AAA"/>
    <property type="match status" value="2"/>
</dbReference>
<feature type="domain" description="AAA+ ATPase" evidence="10">
    <location>
        <begin position="448"/>
        <end position="584"/>
    </location>
</feature>
<gene>
    <name evidence="11" type="ORF">OEZ85_007593</name>
</gene>
<dbReference type="SUPFAM" id="SSF52540">
    <property type="entry name" value="P-loop containing nucleoside triphosphate hydrolases"/>
    <property type="match status" value="2"/>
</dbReference>
<evidence type="ECO:0000256" key="8">
    <source>
        <dbReference type="ARBA" id="ARBA00034532"/>
    </source>
</evidence>
<name>A0ABY8TGE2_TETOB</name>
<reference evidence="11 12" key="1">
    <citation type="submission" date="2023-05" db="EMBL/GenBank/DDBJ databases">
        <title>A 100% complete, gapless, phased diploid assembly of the Scenedesmus obliquus UTEX 3031 genome.</title>
        <authorList>
            <person name="Biondi T.C."/>
            <person name="Hanschen E.R."/>
            <person name="Kwon T."/>
            <person name="Eng W."/>
            <person name="Kruse C.P.S."/>
            <person name="Koehler S.I."/>
            <person name="Kunde Y."/>
            <person name="Gleasner C.D."/>
            <person name="You Mak K.T."/>
            <person name="Polle J."/>
            <person name="Hovde B.T."/>
            <person name="Starkenburg S.R."/>
        </authorList>
    </citation>
    <scope>NUCLEOTIDE SEQUENCE [LARGE SCALE GENOMIC DNA]</scope>
    <source>
        <strain evidence="11 12">DOE0152z</strain>
    </source>
</reference>
<dbReference type="EMBL" id="CP126208">
    <property type="protein sequence ID" value="WIA08137.1"/>
    <property type="molecule type" value="Genomic_DNA"/>
</dbReference>
<keyword evidence="6" id="KW-0472">Membrane</keyword>
<dbReference type="Pfam" id="PF09262">
    <property type="entry name" value="PEX-1N"/>
    <property type="match status" value="1"/>
</dbReference>
<dbReference type="InterPro" id="IPR029067">
    <property type="entry name" value="CDC48_domain_2-like_sf"/>
</dbReference>
<dbReference type="InterPro" id="IPR027417">
    <property type="entry name" value="P-loop_NTPase"/>
</dbReference>
<keyword evidence="5 9" id="KW-0067">ATP-binding</keyword>
<evidence type="ECO:0000313" key="11">
    <source>
        <dbReference type="EMBL" id="WIA08137.1"/>
    </source>
</evidence>
<feature type="domain" description="AAA+ ATPase" evidence="10">
    <location>
        <begin position="210"/>
        <end position="356"/>
    </location>
</feature>
<keyword evidence="3 9" id="KW-0547">Nucleotide-binding</keyword>
<evidence type="ECO:0000256" key="6">
    <source>
        <dbReference type="ARBA" id="ARBA00023136"/>
    </source>
</evidence>
<dbReference type="Proteomes" id="UP001244341">
    <property type="component" value="Chromosome 1b"/>
</dbReference>
<sequence length="657" mass="68693">MEFYDSVIGNGTHRAARARISVVPAQHSWVALPGPFVSSLQGMEVQRPLVIRLTVTSASAFGRAASAYPRQQQQQASSRPASSAAPRYVAWSGDECPPGTIQLSAGLAGVLQLPAGTEVLLEALPRLAAAAAVVVEPASAADWEVVELNAGLLEDMLLSQAGVQQQQQQQILDPAGFPWLQPALQTCLSRLGPRLSLCSWRAFQSAELPLPGGLLLVGGSDGGRGWLLQLLGQAAAQQHGAHVLQVSCKGLAGQSYDAAAAVLAAAAAEAAWCCPGLLLLDDLELLTPAATGEGSPEQDQATAARLSEWLADLMHWTAQQPRPLAFAATCSSAAALPAALRSAGCLDCEVKVPPFGVQGRAALLLAGLKAKGMGFSGGVQEIEGLAGKDLEGFDAKDLRLQKGQQQQEGGIQGWEDVGGLSDAVAALHEALVMPAKYGQLLAAAPLRLRTGLLLFGPPGCGKTHVVAAAVAATGARLISVKGPELLNKYIGQSEAAVRELFARAAAAAPCVLFFDEFDAIAPPRGHDSTGVTDRVVNQLLTELDGVEGLSGVAVLAATSRPDLIDAALLRPGRLDRMVYCGFPDAAERLAILRACARKLPVAADVDFEAVAQLTANFTEQRRLAAVYGRFQQGRDPGLSNRTLLDEQQQRVKHATLA</sequence>
<evidence type="ECO:0000256" key="2">
    <source>
        <dbReference type="ARBA" id="ARBA00006914"/>
    </source>
</evidence>
<dbReference type="PANTHER" id="PTHR23077:SF12">
    <property type="entry name" value="PEROXISOMAL ATPASE PEX1"/>
    <property type="match status" value="1"/>
</dbReference>
<dbReference type="InterPro" id="IPR003593">
    <property type="entry name" value="AAA+_ATPase"/>
</dbReference>
<evidence type="ECO:0000256" key="1">
    <source>
        <dbReference type="ARBA" id="ARBA00004370"/>
    </source>
</evidence>
<dbReference type="InterPro" id="IPR003959">
    <property type="entry name" value="ATPase_AAA_core"/>
</dbReference>
<dbReference type="PROSITE" id="PS00674">
    <property type="entry name" value="AAA"/>
    <property type="match status" value="1"/>
</dbReference>
<dbReference type="Gene3D" id="3.10.330.10">
    <property type="match status" value="1"/>
</dbReference>
<protein>
    <recommendedName>
        <fullName evidence="8">Peroxisomal ATPase PEX1</fullName>
    </recommendedName>
    <alternativeName>
        <fullName evidence="7">Peroxin-1</fullName>
    </alternativeName>
</protein>
<accession>A0ABY8TGE2</accession>
<evidence type="ECO:0000313" key="12">
    <source>
        <dbReference type="Proteomes" id="UP001244341"/>
    </source>
</evidence>
<keyword evidence="12" id="KW-1185">Reference proteome</keyword>
<dbReference type="Gene3D" id="1.10.8.60">
    <property type="match status" value="1"/>
</dbReference>
<organism evidence="11 12">
    <name type="scientific">Tetradesmus obliquus</name>
    <name type="common">Green alga</name>
    <name type="synonym">Acutodesmus obliquus</name>
    <dbReference type="NCBI Taxonomy" id="3088"/>
    <lineage>
        <taxon>Eukaryota</taxon>
        <taxon>Viridiplantae</taxon>
        <taxon>Chlorophyta</taxon>
        <taxon>core chlorophytes</taxon>
        <taxon>Chlorophyceae</taxon>
        <taxon>CS clade</taxon>
        <taxon>Sphaeropleales</taxon>
        <taxon>Scenedesmaceae</taxon>
        <taxon>Tetradesmus</taxon>
    </lineage>
</organism>
<dbReference type="InterPro" id="IPR003960">
    <property type="entry name" value="ATPase_AAA_CS"/>
</dbReference>
<dbReference type="InterPro" id="IPR015342">
    <property type="entry name" value="PEX1-N_C-lobe"/>
</dbReference>
<dbReference type="InterPro" id="IPR050168">
    <property type="entry name" value="AAA_ATPase_domain"/>
</dbReference>